<proteinExistence type="predicted"/>
<gene>
    <name evidence="1" type="ORF">D1012_08360</name>
</gene>
<dbReference type="AlphaFoldDB" id="A0A411Z4C0"/>
<evidence type="ECO:0000313" key="1">
    <source>
        <dbReference type="EMBL" id="RGP37890.1"/>
    </source>
</evidence>
<name>A0A411Z4C0_9RHOB</name>
<sequence>MPETGKCGNIIFCPSTKLFLLPAIMMHEFFTAAGEKSKIVIDKNMLPQAQEIGDDFCDFETAVQYFEDCDSIRSVCFHHDDTQFQALVRNLNMVRTVFPKKRNLVSFYPDGFGNAMHGKSYVERLSNVFSDEVTVDQYLSFGFVHKTTVKLAADRPIQTLSFSLLTDFFDRSVKIRKFCNLEKLSGVDLDECVMLAYRPWCTKTFHDGMYDFGNQQELAILYGSLIERAEKDHGRSLKVIFRADERYKRESDLVRRLLSSRFDVIDLDSFYSQALTLEPLVYFLIKTGQVSKMSMICLDSTSFQVPAFLVQNMGAGRLVGYLGAPKEDVYRMSGGEAFTKRKLGSKMSDFRERYRAFESDGIVESVTDLCNTFIRVGTT</sequence>
<dbReference type="Proteomes" id="UP000284547">
    <property type="component" value="Unassembled WGS sequence"/>
</dbReference>
<organism evidence="1 2">
    <name type="scientific">Pseudotabrizicola alkalilacus</name>
    <dbReference type="NCBI Taxonomy" id="2305252"/>
    <lineage>
        <taxon>Bacteria</taxon>
        <taxon>Pseudomonadati</taxon>
        <taxon>Pseudomonadota</taxon>
        <taxon>Alphaproteobacteria</taxon>
        <taxon>Rhodobacterales</taxon>
        <taxon>Paracoccaceae</taxon>
        <taxon>Pseudotabrizicola</taxon>
    </lineage>
</organism>
<evidence type="ECO:0000313" key="2">
    <source>
        <dbReference type="Proteomes" id="UP000284547"/>
    </source>
</evidence>
<reference evidence="1 2" key="1">
    <citation type="submission" date="2018-08" db="EMBL/GenBank/DDBJ databases">
        <title>Flavobacterium tibetense sp. nov., isolated from a wetland YonghuCo on Tibetan Plateau.</title>
        <authorList>
            <person name="Phurbu D."/>
            <person name="Lu H."/>
            <person name="Xing P."/>
        </authorList>
    </citation>
    <scope>NUCLEOTIDE SEQUENCE [LARGE SCALE GENOMIC DNA]</scope>
    <source>
        <strain evidence="1 2">DJC</strain>
    </source>
</reference>
<accession>A0A411Z4C0</accession>
<comment type="caution">
    <text evidence="1">The sequence shown here is derived from an EMBL/GenBank/DDBJ whole genome shotgun (WGS) entry which is preliminary data.</text>
</comment>
<dbReference type="RefSeq" id="WP_147335642.1">
    <property type="nucleotide sequence ID" value="NZ_QWEY01000003.1"/>
</dbReference>
<dbReference type="EMBL" id="QWEY01000003">
    <property type="protein sequence ID" value="RGP37890.1"/>
    <property type="molecule type" value="Genomic_DNA"/>
</dbReference>
<protein>
    <submittedName>
        <fullName evidence="1">Uncharacterized protein</fullName>
    </submittedName>
</protein>
<keyword evidence="2" id="KW-1185">Reference proteome</keyword>